<evidence type="ECO:0000256" key="6">
    <source>
        <dbReference type="ARBA" id="ARBA00023163"/>
    </source>
</evidence>
<dbReference type="eggNOG" id="COG1595">
    <property type="taxonomic scope" value="Bacteria"/>
</dbReference>
<dbReference type="InterPro" id="IPR052704">
    <property type="entry name" value="ECF_Sigma-70_Domain"/>
</dbReference>
<keyword evidence="6" id="KW-0804">Transcription</keyword>
<dbReference type="GO" id="GO:0016987">
    <property type="term" value="F:sigma factor activity"/>
    <property type="evidence" value="ECO:0007669"/>
    <property type="project" value="UniProtKB-KW"/>
</dbReference>
<dbReference type="SUPFAM" id="SSF88659">
    <property type="entry name" value="Sigma3 and sigma4 domains of RNA polymerase sigma factors"/>
    <property type="match status" value="1"/>
</dbReference>
<dbReference type="Pfam" id="PF04542">
    <property type="entry name" value="Sigma70_r2"/>
    <property type="match status" value="1"/>
</dbReference>
<keyword evidence="4" id="KW-0731">Sigma factor</keyword>
<evidence type="ECO:0000259" key="8">
    <source>
        <dbReference type="Pfam" id="PF08281"/>
    </source>
</evidence>
<dbReference type="SUPFAM" id="SSF88946">
    <property type="entry name" value="Sigma2 domain of RNA polymerase sigma factors"/>
    <property type="match status" value="1"/>
</dbReference>
<dbReference type="OrthoDB" id="3211555at2"/>
<dbReference type="EMBL" id="CP002786">
    <property type="protein sequence ID" value="AEF41159.1"/>
    <property type="molecule type" value="Genomic_DNA"/>
</dbReference>
<dbReference type="InterPro" id="IPR013325">
    <property type="entry name" value="RNA_pol_sigma_r2"/>
</dbReference>
<dbReference type="PANTHER" id="PTHR30173:SF36">
    <property type="entry name" value="ECF RNA POLYMERASE SIGMA FACTOR SIGJ"/>
    <property type="match status" value="1"/>
</dbReference>
<dbReference type="InterPro" id="IPR013249">
    <property type="entry name" value="RNA_pol_sigma70_r4_t2"/>
</dbReference>
<dbReference type="InterPro" id="IPR014303">
    <property type="entry name" value="RNA_pol_sigma-70_ECF"/>
</dbReference>
<dbReference type="InterPro" id="IPR014284">
    <property type="entry name" value="RNA_pol_sigma-70_dom"/>
</dbReference>
<dbReference type="KEGG" id="asd:AS9A_2712"/>
<reference evidence="9 10" key="1">
    <citation type="journal article" date="2011" name="J. Bacteriol.">
        <title>Complete genome sequence of Amycolicicoccus subflavus DQS3-9A1T, an actinomycete isolated from crude oil-polluted soil.</title>
        <authorList>
            <person name="Cai M."/>
            <person name="Chen W.M."/>
            <person name="Nie Y."/>
            <person name="Chi C.Q."/>
            <person name="Wang Y.N."/>
            <person name="Tang Y.Q."/>
            <person name="Li G.Y."/>
            <person name="Wu X.L."/>
        </authorList>
    </citation>
    <scope>NUCLEOTIDE SEQUENCE [LARGE SCALE GENOMIC DNA]</scope>
    <source>
        <strain evidence="10">DSM 45089 / DQS3-9A1</strain>
    </source>
</reference>
<dbReference type="NCBIfam" id="NF007214">
    <property type="entry name" value="PRK09636.1"/>
    <property type="match status" value="1"/>
</dbReference>
<dbReference type="GO" id="GO:0006352">
    <property type="term" value="P:DNA-templated transcription initiation"/>
    <property type="evidence" value="ECO:0007669"/>
    <property type="project" value="InterPro"/>
</dbReference>
<gene>
    <name evidence="9" type="ordered locus">AS9A_2712</name>
</gene>
<dbReference type="STRING" id="443218.AS9A_2712"/>
<dbReference type="Pfam" id="PF08281">
    <property type="entry name" value="Sigma70_r4_2"/>
    <property type="match status" value="1"/>
</dbReference>
<evidence type="ECO:0000313" key="10">
    <source>
        <dbReference type="Proteomes" id="UP000009235"/>
    </source>
</evidence>
<keyword evidence="3" id="KW-0805">Transcription regulation</keyword>
<keyword evidence="5" id="KW-0238">DNA-binding</keyword>
<feature type="domain" description="RNA polymerase sigma-70 region 2" evidence="7">
    <location>
        <begin position="7"/>
        <end position="72"/>
    </location>
</feature>
<dbReference type="Gene3D" id="1.10.10.10">
    <property type="entry name" value="Winged helix-like DNA-binding domain superfamily/Winged helix DNA-binding domain"/>
    <property type="match status" value="1"/>
</dbReference>
<dbReference type="Proteomes" id="UP000009235">
    <property type="component" value="Chromosome"/>
</dbReference>
<dbReference type="Gene3D" id="1.10.1740.10">
    <property type="match status" value="1"/>
</dbReference>
<dbReference type="InterPro" id="IPR032710">
    <property type="entry name" value="NTF2-like_dom_sf"/>
</dbReference>
<evidence type="ECO:0000256" key="2">
    <source>
        <dbReference type="ARBA" id="ARBA00011344"/>
    </source>
</evidence>
<evidence type="ECO:0000313" key="9">
    <source>
        <dbReference type="EMBL" id="AEF41159.1"/>
    </source>
</evidence>
<name>F6EI52_HOYSD</name>
<dbReference type="InterPro" id="IPR007627">
    <property type="entry name" value="RNA_pol_sigma70_r2"/>
</dbReference>
<evidence type="ECO:0000256" key="1">
    <source>
        <dbReference type="ARBA" id="ARBA00010641"/>
    </source>
</evidence>
<evidence type="ECO:0000259" key="7">
    <source>
        <dbReference type="Pfam" id="PF04542"/>
    </source>
</evidence>
<dbReference type="Gene3D" id="3.10.450.50">
    <property type="match status" value="1"/>
</dbReference>
<evidence type="ECO:0000256" key="3">
    <source>
        <dbReference type="ARBA" id="ARBA00023015"/>
    </source>
</evidence>
<dbReference type="SUPFAM" id="SSF54427">
    <property type="entry name" value="NTF2-like"/>
    <property type="match status" value="1"/>
</dbReference>
<dbReference type="RefSeq" id="WP_013807508.1">
    <property type="nucleotide sequence ID" value="NC_015564.1"/>
</dbReference>
<feature type="domain" description="RNA polymerase sigma factor 70 region 4 type 2" evidence="8">
    <location>
        <begin position="101"/>
        <end position="152"/>
    </location>
</feature>
<organism evidence="9 10">
    <name type="scientific">Hoyosella subflava (strain DSM 45089 / JCM 17490 / NBRC 109087 / DQS3-9A1)</name>
    <name type="common">Amycolicicoccus subflavus</name>
    <dbReference type="NCBI Taxonomy" id="443218"/>
    <lineage>
        <taxon>Bacteria</taxon>
        <taxon>Bacillati</taxon>
        <taxon>Actinomycetota</taxon>
        <taxon>Actinomycetes</taxon>
        <taxon>Mycobacteriales</taxon>
        <taxon>Hoyosellaceae</taxon>
        <taxon>Hoyosella</taxon>
    </lineage>
</organism>
<dbReference type="AlphaFoldDB" id="F6EI52"/>
<proteinExistence type="inferred from homology"/>
<protein>
    <submittedName>
        <fullName evidence="9">Putative sigma factor</fullName>
    </submittedName>
</protein>
<evidence type="ECO:0000256" key="4">
    <source>
        <dbReference type="ARBA" id="ARBA00023082"/>
    </source>
</evidence>
<keyword evidence="10" id="KW-1185">Reference proteome</keyword>
<dbReference type="HOGENOM" id="CLU_047691_22_0_11"/>
<evidence type="ECO:0000256" key="5">
    <source>
        <dbReference type="ARBA" id="ARBA00023125"/>
    </source>
</evidence>
<dbReference type="GO" id="GO:0003677">
    <property type="term" value="F:DNA binding"/>
    <property type="evidence" value="ECO:0007669"/>
    <property type="project" value="UniProtKB-KW"/>
</dbReference>
<accession>F6EI52</accession>
<comment type="similarity">
    <text evidence="1">Belongs to the sigma-70 factor family. ECF subfamily.</text>
</comment>
<dbReference type="NCBIfam" id="TIGR02957">
    <property type="entry name" value="SigX4"/>
    <property type="match status" value="1"/>
</dbReference>
<dbReference type="PANTHER" id="PTHR30173">
    <property type="entry name" value="SIGMA 19 FACTOR"/>
    <property type="match status" value="1"/>
</dbReference>
<comment type="subunit">
    <text evidence="2">Interacts transiently with the RNA polymerase catalytic core formed by RpoA, RpoB, RpoC and RpoZ (2 alpha, 1 beta, 1 beta' and 1 omega subunit) to form the RNA polymerase holoenzyme that can initiate transcription.</text>
</comment>
<dbReference type="InterPro" id="IPR036388">
    <property type="entry name" value="WH-like_DNA-bd_sf"/>
</dbReference>
<dbReference type="NCBIfam" id="TIGR02937">
    <property type="entry name" value="sigma70-ECF"/>
    <property type="match status" value="1"/>
</dbReference>
<sequence>MRHAEHFEQHRSLLFTIAYEILGTAADAEDAVQDSYPSWASVNLSEVRDPRAFLVRIVTRRALDVLRTQQRRRESYVGPWLPEPIATDGDADAELVEYVSMAMLLVLETLSPVERAVFVLREVFDFPYDDIANVVGKSTAAVRQIAHRAREHVQARRQRFTSDTQRATEVTGAFLLAAHQGDIAALVDMLAPDVVAISDGGGVVSAARRPVHGADRVARFLAGLTSKANRAPAEVTMDFASCNGLPALLVREDGRLSLVLLVEVAEGVIHTLYLLRNPEKLHRFGHTPQIAR</sequence>
<dbReference type="CDD" id="cd06171">
    <property type="entry name" value="Sigma70_r4"/>
    <property type="match status" value="1"/>
</dbReference>
<dbReference type="InterPro" id="IPR013324">
    <property type="entry name" value="RNA_pol_sigma_r3/r4-like"/>
</dbReference>